<reference evidence="2 3" key="1">
    <citation type="journal article" date="2020" name="ISME J.">
        <title>Uncovering the hidden diversity of litter-decomposition mechanisms in mushroom-forming fungi.</title>
        <authorList>
            <person name="Floudas D."/>
            <person name="Bentzer J."/>
            <person name="Ahren D."/>
            <person name="Johansson T."/>
            <person name="Persson P."/>
            <person name="Tunlid A."/>
        </authorList>
    </citation>
    <scope>NUCLEOTIDE SEQUENCE [LARGE SCALE GENOMIC DNA]</scope>
    <source>
        <strain evidence="2 3">CBS 175.51</strain>
    </source>
</reference>
<dbReference type="OrthoDB" id="164951at2759"/>
<feature type="region of interest" description="Disordered" evidence="1">
    <location>
        <begin position="116"/>
        <end position="138"/>
    </location>
</feature>
<name>A0A8H5BMM4_9AGAR</name>
<evidence type="ECO:0000256" key="1">
    <source>
        <dbReference type="SAM" id="MobiDB-lite"/>
    </source>
</evidence>
<proteinExistence type="predicted"/>
<evidence type="ECO:0000313" key="2">
    <source>
        <dbReference type="EMBL" id="KAF5325929.1"/>
    </source>
</evidence>
<feature type="region of interest" description="Disordered" evidence="1">
    <location>
        <begin position="154"/>
        <end position="178"/>
    </location>
</feature>
<dbReference type="InterPro" id="IPR011010">
    <property type="entry name" value="DNA_brk_join_enz"/>
</dbReference>
<accession>A0A8H5BMM4</accession>
<protein>
    <submittedName>
        <fullName evidence="2">Uncharacterized protein</fullName>
    </submittedName>
</protein>
<sequence length="422" mass="47423">MDPHILQFDCNLDTVGSPATDTFCRLRIRIADSEPAVAAAFCGCNGMASTPDHGGHGKKHVQEKLIPSFTDAQHGVYEATKKYAKAPTILKKYSIYWNQFVAWVRQVAAAEAKKAKEFRSHQSKAATSASDLGPENDIEDDEDLEQWANDDAEADVPDVEGSEEGMPEEGTEKSPTADFESTVMGARFPTCFKGWPTECTTIAMTMFYGISATLESSPTYGCLIWEMPFGFIFKGEWHYDDCTKTFCGNLGQSDRVKGMLNAVHKCEDQPDCKHSQAMMFEDMDAIHQYIQANHPSPHLIDSALLAQQGRYLYYSALSTLGFVVWMRGHVYNIYQQPTKPAIDLFHHLVQWEEFYEHHLLCHPLEDDNFIFPTVNFAKLTVHPNTKVKRQAVDKMIKEMAGAAGLHKPESYTMHCFRHGGAQ</sequence>
<dbReference type="AlphaFoldDB" id="A0A8H5BMM4"/>
<dbReference type="Proteomes" id="UP000541558">
    <property type="component" value="Unassembled WGS sequence"/>
</dbReference>
<dbReference type="SUPFAM" id="SSF56349">
    <property type="entry name" value="DNA breaking-rejoining enzymes"/>
    <property type="match status" value="1"/>
</dbReference>
<feature type="compositionally biased region" description="Acidic residues" evidence="1">
    <location>
        <begin position="154"/>
        <end position="169"/>
    </location>
</feature>
<keyword evidence="3" id="KW-1185">Reference proteome</keyword>
<dbReference type="GO" id="GO:0003677">
    <property type="term" value="F:DNA binding"/>
    <property type="evidence" value="ECO:0007669"/>
    <property type="project" value="InterPro"/>
</dbReference>
<gene>
    <name evidence="2" type="ORF">D9611_000197</name>
</gene>
<dbReference type="EMBL" id="JAACJK010000163">
    <property type="protein sequence ID" value="KAF5325929.1"/>
    <property type="molecule type" value="Genomic_DNA"/>
</dbReference>
<organism evidence="2 3">
    <name type="scientific">Ephemerocybe angulata</name>
    <dbReference type="NCBI Taxonomy" id="980116"/>
    <lineage>
        <taxon>Eukaryota</taxon>
        <taxon>Fungi</taxon>
        <taxon>Dikarya</taxon>
        <taxon>Basidiomycota</taxon>
        <taxon>Agaricomycotina</taxon>
        <taxon>Agaricomycetes</taxon>
        <taxon>Agaricomycetidae</taxon>
        <taxon>Agaricales</taxon>
        <taxon>Agaricineae</taxon>
        <taxon>Psathyrellaceae</taxon>
        <taxon>Ephemerocybe</taxon>
    </lineage>
</organism>
<evidence type="ECO:0000313" key="3">
    <source>
        <dbReference type="Proteomes" id="UP000541558"/>
    </source>
</evidence>
<comment type="caution">
    <text evidence="2">The sequence shown here is derived from an EMBL/GenBank/DDBJ whole genome shotgun (WGS) entry which is preliminary data.</text>
</comment>